<dbReference type="InterPro" id="IPR011251">
    <property type="entry name" value="Luciferase-like_dom"/>
</dbReference>
<evidence type="ECO:0000256" key="3">
    <source>
        <dbReference type="ARBA" id="ARBA00023002"/>
    </source>
</evidence>
<dbReference type="GO" id="GO:0016705">
    <property type="term" value="F:oxidoreductase activity, acting on paired donors, with incorporation or reduction of molecular oxygen"/>
    <property type="evidence" value="ECO:0007669"/>
    <property type="project" value="InterPro"/>
</dbReference>
<organism evidence="8 9">
    <name type="scientific">Brevibacillus parabrevis</name>
    <dbReference type="NCBI Taxonomy" id="54914"/>
    <lineage>
        <taxon>Bacteria</taxon>
        <taxon>Bacillati</taxon>
        <taxon>Bacillota</taxon>
        <taxon>Bacilli</taxon>
        <taxon>Bacillales</taxon>
        <taxon>Paenibacillaceae</taxon>
        <taxon>Brevibacillus</taxon>
    </lineage>
</organism>
<dbReference type="GO" id="GO:0004497">
    <property type="term" value="F:monooxygenase activity"/>
    <property type="evidence" value="ECO:0007669"/>
    <property type="project" value="UniProtKB-KW"/>
</dbReference>
<dbReference type="Pfam" id="PF00296">
    <property type="entry name" value="Bac_luciferase"/>
    <property type="match status" value="1"/>
</dbReference>
<dbReference type="PANTHER" id="PTHR30011">
    <property type="entry name" value="ALKANESULFONATE MONOOXYGENASE-RELATED"/>
    <property type="match status" value="1"/>
</dbReference>
<dbReference type="InterPro" id="IPR036661">
    <property type="entry name" value="Luciferase-like_sf"/>
</dbReference>
<protein>
    <submittedName>
        <fullName evidence="8">Monooxygenase</fullName>
    </submittedName>
</protein>
<dbReference type="AlphaFoldDB" id="A0A4Y3PD61"/>
<sequence>MLHCKKQLKLSTLLITPGSSGGGWRDQTAQPERILDFAFYRELARTAEEGKLDYIFQPDKYTISANSPEELRRGINVWPEPVTLLSALAGATSHIGLSATISTTYHEPFHVARMLATLDHLSGGRASWNVVTSIGDLDAHNFRNDHRPLHEQRHAHSEEFLDVVKALWDSWEDDAIKIDRETGDFADPAKIHTLHHEGAWFSVRGPLNVARPIQGHPVIIQAGRSDTFRERAAQQGDVVFTALRTLPEAQAFYFDLKRRLAKYGRATSDLLLMPGLNVVVGATEAEAKEKREHQERLLLPEARKDIVSSSLGLDISGYSLDDPLPEPDLADAGTASYRQWKQTADQLGLVTIRQLYEHVRQQSGHFSITGTPAQIADRLEEWLTNDAADGFTFIPHLLPQSLHDLVHFVIPELQNRGIFRTEYSGSTLREHLGVPRPSNRFVVG</sequence>
<evidence type="ECO:0000256" key="1">
    <source>
        <dbReference type="ARBA" id="ARBA00022630"/>
    </source>
</evidence>
<comment type="similarity">
    <text evidence="5">Belongs to the NtaA/SnaA/DszA monooxygenase family.</text>
</comment>
<keyword evidence="2 6" id="KW-0288">FMN</keyword>
<dbReference type="Gene3D" id="3.20.20.30">
    <property type="entry name" value="Luciferase-like domain"/>
    <property type="match status" value="1"/>
</dbReference>
<gene>
    <name evidence="8" type="primary">ssuD_1</name>
    <name evidence="8" type="ORF">BPA01_19420</name>
</gene>
<evidence type="ECO:0000256" key="6">
    <source>
        <dbReference type="PIRSR" id="PIRSR000337-1"/>
    </source>
</evidence>
<dbReference type="InterPro" id="IPR051260">
    <property type="entry name" value="Diverse_substr_monoxygenases"/>
</dbReference>
<evidence type="ECO:0000259" key="7">
    <source>
        <dbReference type="Pfam" id="PF00296"/>
    </source>
</evidence>
<proteinExistence type="inferred from homology"/>
<reference evidence="8 9" key="1">
    <citation type="submission" date="2019-06" db="EMBL/GenBank/DDBJ databases">
        <title>Whole genome shotgun sequence of Brevibacillus parabrevis NBRC 12334.</title>
        <authorList>
            <person name="Hosoyama A."/>
            <person name="Uohara A."/>
            <person name="Ohji S."/>
            <person name="Ichikawa N."/>
        </authorList>
    </citation>
    <scope>NUCLEOTIDE SEQUENCE [LARGE SCALE GENOMIC DNA]</scope>
    <source>
        <strain evidence="8 9">NBRC 12334</strain>
    </source>
</reference>
<comment type="caution">
    <text evidence="8">The sequence shown here is derived from an EMBL/GenBank/DDBJ whole genome shotgun (WGS) entry which is preliminary data.</text>
</comment>
<dbReference type="CDD" id="cd01095">
    <property type="entry name" value="Nitrilotriacetate_monoxgenase"/>
    <property type="match status" value="1"/>
</dbReference>
<dbReference type="NCBIfam" id="TIGR03860">
    <property type="entry name" value="FMN_nitrolo"/>
    <property type="match status" value="1"/>
</dbReference>
<dbReference type="PIRSF" id="PIRSF000337">
    <property type="entry name" value="NTA_MOA"/>
    <property type="match status" value="1"/>
</dbReference>
<evidence type="ECO:0000256" key="5">
    <source>
        <dbReference type="ARBA" id="ARBA00033748"/>
    </source>
</evidence>
<keyword evidence="3" id="KW-0560">Oxidoreductase</keyword>
<keyword evidence="1 6" id="KW-0285">Flavoprotein</keyword>
<dbReference type="InterPro" id="IPR016215">
    <property type="entry name" value="NTA_MOA"/>
</dbReference>
<dbReference type="SUPFAM" id="SSF51679">
    <property type="entry name" value="Bacterial luciferase-like"/>
    <property type="match status" value="1"/>
</dbReference>
<dbReference type="Proteomes" id="UP000316882">
    <property type="component" value="Unassembled WGS sequence"/>
</dbReference>
<evidence type="ECO:0000313" key="8">
    <source>
        <dbReference type="EMBL" id="GEB32362.1"/>
    </source>
</evidence>
<feature type="binding site" evidence="6">
    <location>
        <position position="225"/>
    </location>
    <ligand>
        <name>FMN</name>
        <dbReference type="ChEBI" id="CHEBI:58210"/>
    </ligand>
</feature>
<keyword evidence="9" id="KW-1185">Reference proteome</keyword>
<feature type="binding site" evidence="6">
    <location>
        <position position="100"/>
    </location>
    <ligand>
        <name>FMN</name>
        <dbReference type="ChEBI" id="CHEBI:58210"/>
    </ligand>
</feature>
<dbReference type="EMBL" id="BJMH01000007">
    <property type="protein sequence ID" value="GEB32362.1"/>
    <property type="molecule type" value="Genomic_DNA"/>
</dbReference>
<dbReference type="PANTHER" id="PTHR30011:SF16">
    <property type="entry name" value="C2H2 FINGER DOMAIN TRANSCRIPTION FACTOR (EUROFUNG)-RELATED"/>
    <property type="match status" value="1"/>
</dbReference>
<evidence type="ECO:0000256" key="2">
    <source>
        <dbReference type="ARBA" id="ARBA00022643"/>
    </source>
</evidence>
<dbReference type="RefSeq" id="WP_122963342.1">
    <property type="nucleotide sequence ID" value="NZ_BJMH01000007.1"/>
</dbReference>
<keyword evidence="4 8" id="KW-0503">Monooxygenase</keyword>
<accession>A0A4Y3PD61</accession>
<feature type="domain" description="Luciferase-like" evidence="7">
    <location>
        <begin position="31"/>
        <end position="382"/>
    </location>
</feature>
<evidence type="ECO:0000313" key="9">
    <source>
        <dbReference type="Proteomes" id="UP000316882"/>
    </source>
</evidence>
<feature type="binding site" evidence="6">
    <location>
        <position position="150"/>
    </location>
    <ligand>
        <name>FMN</name>
        <dbReference type="ChEBI" id="CHEBI:58210"/>
    </ligand>
</feature>
<name>A0A4Y3PD61_BREPA</name>
<feature type="binding site" evidence="6">
    <location>
        <position position="59"/>
    </location>
    <ligand>
        <name>FMN</name>
        <dbReference type="ChEBI" id="CHEBI:58210"/>
    </ligand>
</feature>
<evidence type="ECO:0000256" key="4">
    <source>
        <dbReference type="ARBA" id="ARBA00023033"/>
    </source>
</evidence>